<dbReference type="PANTHER" id="PTHR36783:SF2">
    <property type="entry name" value="THYLAKOID LUMENAL 17.9 KDA PROTEIN, CHLOROPLASTIC"/>
    <property type="match status" value="1"/>
</dbReference>
<dbReference type="Proteomes" id="UP000032180">
    <property type="component" value="Chromosome 1"/>
</dbReference>
<dbReference type="Gramene" id="LPERR01G00130.1">
    <property type="protein sequence ID" value="LPERR01G00130.1"/>
    <property type="gene ID" value="LPERR01G00130"/>
</dbReference>
<sequence length="238" mass="24489">MTSSLSASAAAACCKTSTSNPLPPAAPHPSSSSRRKLLVLSAAAAAGVIGLQVGAGGQAKALGGSRPPPPSTPYSQSQQLFGLDDKGRIRACPSTNPGCVSTNPTVGASCSLASPLIIPANTPKDKAAASLRAAILKTQRNAVIKVDEETAYGHYIQAEVDGGFSSRDVMEFLLKEQQQEGLEMLAAYRCVATKVTFVYPFTTAVGDSKGQIQRIAAVSQELGWDAPDLLNAAATDAT</sequence>
<reference evidence="3" key="2">
    <citation type="submission" date="2013-12" db="EMBL/GenBank/DDBJ databases">
        <authorList>
            <person name="Yu Y."/>
            <person name="Lee S."/>
            <person name="de Baynast K."/>
            <person name="Wissotski M."/>
            <person name="Liu L."/>
            <person name="Talag J."/>
            <person name="Goicoechea J."/>
            <person name="Angelova A."/>
            <person name="Jetty R."/>
            <person name="Kudrna D."/>
            <person name="Golser W."/>
            <person name="Rivera L."/>
            <person name="Zhang J."/>
            <person name="Wing R."/>
        </authorList>
    </citation>
    <scope>NUCLEOTIDE SEQUENCE</scope>
</reference>
<dbReference type="STRING" id="77586.A0A0D9UVR4"/>
<evidence type="ECO:0000313" key="3">
    <source>
        <dbReference type="Proteomes" id="UP000032180"/>
    </source>
</evidence>
<reference evidence="2 3" key="1">
    <citation type="submission" date="2012-08" db="EMBL/GenBank/DDBJ databases">
        <title>Oryza genome evolution.</title>
        <authorList>
            <person name="Wing R.A."/>
        </authorList>
    </citation>
    <scope>NUCLEOTIDE SEQUENCE</scope>
</reference>
<dbReference type="eggNOG" id="ENOG502QS2R">
    <property type="taxonomic scope" value="Eukaryota"/>
</dbReference>
<dbReference type="PANTHER" id="PTHR36783">
    <property type="entry name" value="THYLAKOID LUMENAL 17.9 KDA PROTEIN, CHLOROPLASTIC"/>
    <property type="match status" value="1"/>
</dbReference>
<dbReference type="EnsemblPlants" id="LPERR01G00130.1">
    <property type="protein sequence ID" value="LPERR01G00130.1"/>
    <property type="gene ID" value="LPERR01G00130"/>
</dbReference>
<keyword evidence="3" id="KW-1185">Reference proteome</keyword>
<feature type="region of interest" description="Disordered" evidence="1">
    <location>
        <begin position="58"/>
        <end position="77"/>
    </location>
</feature>
<dbReference type="InterPro" id="IPR037734">
    <property type="entry name" value="Thylakoid_lumenal_17.9"/>
</dbReference>
<evidence type="ECO:0000256" key="1">
    <source>
        <dbReference type="SAM" id="MobiDB-lite"/>
    </source>
</evidence>
<dbReference type="PROSITE" id="PS51318">
    <property type="entry name" value="TAT"/>
    <property type="match status" value="1"/>
</dbReference>
<dbReference type="GO" id="GO:0009543">
    <property type="term" value="C:chloroplast thylakoid lumen"/>
    <property type="evidence" value="ECO:0007669"/>
    <property type="project" value="TreeGrafter"/>
</dbReference>
<protein>
    <recommendedName>
        <fullName evidence="4">Thylakoid lumenal 17.9 kDa protein, chloroplastic</fullName>
    </recommendedName>
</protein>
<dbReference type="HOGENOM" id="CLU_099218_0_0_1"/>
<name>A0A0D9UVR4_9ORYZ</name>
<proteinExistence type="predicted"/>
<evidence type="ECO:0000313" key="2">
    <source>
        <dbReference type="EnsemblPlants" id="LPERR01G00130.1"/>
    </source>
</evidence>
<dbReference type="InterPro" id="IPR006311">
    <property type="entry name" value="TAT_signal"/>
</dbReference>
<evidence type="ECO:0008006" key="4">
    <source>
        <dbReference type="Google" id="ProtNLM"/>
    </source>
</evidence>
<reference evidence="2" key="3">
    <citation type="submission" date="2015-04" db="UniProtKB">
        <authorList>
            <consortium name="EnsemblPlants"/>
        </authorList>
    </citation>
    <scope>IDENTIFICATION</scope>
</reference>
<accession>A0A0D9UVR4</accession>
<organism evidence="2 3">
    <name type="scientific">Leersia perrieri</name>
    <dbReference type="NCBI Taxonomy" id="77586"/>
    <lineage>
        <taxon>Eukaryota</taxon>
        <taxon>Viridiplantae</taxon>
        <taxon>Streptophyta</taxon>
        <taxon>Embryophyta</taxon>
        <taxon>Tracheophyta</taxon>
        <taxon>Spermatophyta</taxon>
        <taxon>Magnoliopsida</taxon>
        <taxon>Liliopsida</taxon>
        <taxon>Poales</taxon>
        <taxon>Poaceae</taxon>
        <taxon>BOP clade</taxon>
        <taxon>Oryzoideae</taxon>
        <taxon>Oryzeae</taxon>
        <taxon>Oryzinae</taxon>
        <taxon>Leersia</taxon>
    </lineage>
</organism>
<dbReference type="AlphaFoldDB" id="A0A0D9UVR4"/>